<evidence type="ECO:0000313" key="2">
    <source>
        <dbReference type="EMBL" id="EFY90476.1"/>
    </source>
</evidence>
<organism evidence="3">
    <name type="scientific">Metarhizium acridum (strain CQMa 102)</name>
    <dbReference type="NCBI Taxonomy" id="655827"/>
    <lineage>
        <taxon>Eukaryota</taxon>
        <taxon>Fungi</taxon>
        <taxon>Dikarya</taxon>
        <taxon>Ascomycota</taxon>
        <taxon>Pezizomycotina</taxon>
        <taxon>Sordariomycetes</taxon>
        <taxon>Hypocreomycetidae</taxon>
        <taxon>Hypocreales</taxon>
        <taxon>Clavicipitaceae</taxon>
        <taxon>Metarhizium</taxon>
    </lineage>
</organism>
<evidence type="ECO:0000313" key="3">
    <source>
        <dbReference type="Proteomes" id="UP000002499"/>
    </source>
</evidence>
<dbReference type="InterPro" id="IPR015943">
    <property type="entry name" value="WD40/YVTN_repeat-like_dom_sf"/>
</dbReference>
<name>E9E0S2_METAQ</name>
<protein>
    <submittedName>
        <fullName evidence="2">F-box domain containing protein</fullName>
    </submittedName>
</protein>
<dbReference type="SUPFAM" id="SSF81383">
    <property type="entry name" value="F-box domain"/>
    <property type="match status" value="1"/>
</dbReference>
<dbReference type="KEGG" id="maw:19247781"/>
<dbReference type="EMBL" id="GL698490">
    <property type="protein sequence ID" value="EFY90476.1"/>
    <property type="molecule type" value="Genomic_DNA"/>
</dbReference>
<dbReference type="OMA" id="IDSYESW"/>
<keyword evidence="3" id="KW-1185">Reference proteome</keyword>
<dbReference type="InterPro" id="IPR001810">
    <property type="entry name" value="F-box_dom"/>
</dbReference>
<dbReference type="PROSITE" id="PS50181">
    <property type="entry name" value="FBOX"/>
    <property type="match status" value="1"/>
</dbReference>
<dbReference type="HOGENOM" id="CLU_015893_1_0_1"/>
<gene>
    <name evidence="2" type="ORF">MAC_03470</name>
</gene>
<accession>E9E0S2</accession>
<evidence type="ECO:0000259" key="1">
    <source>
        <dbReference type="PROSITE" id="PS50181"/>
    </source>
</evidence>
<dbReference type="Proteomes" id="UP000002499">
    <property type="component" value="Unassembled WGS sequence"/>
</dbReference>
<dbReference type="InterPro" id="IPR036047">
    <property type="entry name" value="F-box-like_dom_sf"/>
</dbReference>
<reference evidence="2 3" key="1">
    <citation type="journal article" date="2011" name="PLoS Genet.">
        <title>Genome sequencing and comparative transcriptomics of the model entomopathogenic fungi Metarhizium anisopliae and M. acridum.</title>
        <authorList>
            <person name="Gao Q."/>
            <person name="Jin K."/>
            <person name="Ying S.H."/>
            <person name="Zhang Y."/>
            <person name="Xiao G."/>
            <person name="Shang Y."/>
            <person name="Duan Z."/>
            <person name="Hu X."/>
            <person name="Xie X.Q."/>
            <person name="Zhou G."/>
            <person name="Peng G."/>
            <person name="Luo Z."/>
            <person name="Huang W."/>
            <person name="Wang B."/>
            <person name="Fang W."/>
            <person name="Wang S."/>
            <person name="Zhong Y."/>
            <person name="Ma L.J."/>
            <person name="St Leger R.J."/>
            <person name="Zhao G.P."/>
            <person name="Pei Y."/>
            <person name="Feng M.G."/>
            <person name="Xia Y."/>
            <person name="Wang C."/>
        </authorList>
    </citation>
    <scope>NUCLEOTIDE SEQUENCE [LARGE SCALE GENOMIC DNA]</scope>
    <source>
        <strain evidence="2 3">CQMa 102</strain>
    </source>
</reference>
<dbReference type="GeneID" id="19247781"/>
<feature type="domain" description="F-box" evidence="1">
    <location>
        <begin position="3"/>
        <end position="49"/>
    </location>
</feature>
<dbReference type="InParanoid" id="E9E0S2"/>
<dbReference type="AlphaFoldDB" id="E9E0S2"/>
<dbReference type="STRING" id="655827.E9E0S2"/>
<sequence>MEPASLTSLPDDLLLDIVEYLDTARDTSHLGRVAKRTHRLVQQAGWKTFVKTRFPSLRVPHSNECSWSNVADTLSYLDRCWDKRAIQLSLFRPLPRPRTNDAAPRQPRQAIDFHGIVDAHYVPSLDEEVVALGAGEDLHVRWGGDATQTWKSVLGASTTTKYAPGTGDATCLNIIERRAGLSEIVVGRANGDVQVLSAANNKSFGQPTKTVIKLDGRQDAHLQTPFSISPGRLAVACTDWQPDTDMLATCRSSHLHLYNIPPERDADPEPLAYHDLSKDGPGNEESLIRDVKFLGKTNVAVALGGSSQPIQYGTIRPTGVDFAPASLNPDACDGRDGRLQLAAPGEVTSVWSIQAVGHRANSNLLLSSWHDGSFRLMDVRTPSPHDAIYRDNFQPYHAGGPLLVYGTERFVSGNNNAPILRFFDFRFPKPYFHSAALPCSPREPRPKVACSSGEPFDDTTAIWGCEPGNSRRCTWHTAMESPCFRQDTTLWLGHRGMDRVFSLAKASDASDKFYLGLRGAIVEAQLVLEQDIPTRRQSVHRCPAGWRVSAAPNAAMANTGISLCTSSVHEGTHGDLRNGMPEILHHYDGSPRKKGLRELLDPPEGTRFDTAWRQQAAARHRGHSSRRF</sequence>
<proteinExistence type="predicted"/>
<dbReference type="Gene3D" id="2.130.10.10">
    <property type="entry name" value="YVTN repeat-like/Quinoprotein amine dehydrogenase"/>
    <property type="match status" value="1"/>
</dbReference>
<dbReference type="eggNOG" id="ENOG502SUQR">
    <property type="taxonomic scope" value="Eukaryota"/>
</dbReference>
<dbReference type="SUPFAM" id="SSF50978">
    <property type="entry name" value="WD40 repeat-like"/>
    <property type="match status" value="1"/>
</dbReference>
<dbReference type="InterPro" id="IPR036322">
    <property type="entry name" value="WD40_repeat_dom_sf"/>
</dbReference>
<dbReference type="OrthoDB" id="1259151at2759"/>